<dbReference type="AlphaFoldDB" id="A0A9W6SLG5"/>
<evidence type="ECO:0000256" key="1">
    <source>
        <dbReference type="SAM" id="MobiDB-lite"/>
    </source>
</evidence>
<evidence type="ECO:0000313" key="3">
    <source>
        <dbReference type="EMBL" id="GLZ78102.1"/>
    </source>
</evidence>
<dbReference type="Gene3D" id="3.40.33.10">
    <property type="entry name" value="CAP"/>
    <property type="match status" value="1"/>
</dbReference>
<dbReference type="PANTHER" id="PTHR31157">
    <property type="entry name" value="SCP DOMAIN-CONTAINING PROTEIN"/>
    <property type="match status" value="1"/>
</dbReference>
<dbReference type="CDD" id="cd05379">
    <property type="entry name" value="CAP_bacterial"/>
    <property type="match status" value="1"/>
</dbReference>
<feature type="domain" description="SCP" evidence="2">
    <location>
        <begin position="97"/>
        <end position="211"/>
    </location>
</feature>
<sequence length="215" mass="22133">MLIAAAALAVTAGLAVTAIIGLGGDGEDGARPAAGEPTGSTSSSQVPESAPPSAKTEGETIKPKPKPSSEPPKNEPGPGTGDPAQGKAAELAAKVAELTNAERAKNGCDPLRVNAKATKAAQYHANDMAERDYFAHDSPEGRSAGDRLDAAGYAWRGWGENIFKGPRTAEDAVRGWMDSPGHRANILNCDFKEIGVGVTLSDNGPFWVQVFGTPA</sequence>
<name>A0A9W6SLG5_9ACTN</name>
<gene>
    <name evidence="3" type="ORF">Afil01_29090</name>
</gene>
<evidence type="ECO:0000313" key="4">
    <source>
        <dbReference type="Proteomes" id="UP001165079"/>
    </source>
</evidence>
<keyword evidence="4" id="KW-1185">Reference proteome</keyword>
<protein>
    <recommendedName>
        <fullName evidence="2">SCP domain-containing protein</fullName>
    </recommendedName>
</protein>
<accession>A0A9W6SLG5</accession>
<dbReference type="InterPro" id="IPR014044">
    <property type="entry name" value="CAP_dom"/>
</dbReference>
<feature type="region of interest" description="Disordered" evidence="1">
    <location>
        <begin position="28"/>
        <end position="89"/>
    </location>
</feature>
<dbReference type="Proteomes" id="UP001165079">
    <property type="component" value="Unassembled WGS sequence"/>
</dbReference>
<reference evidence="3" key="1">
    <citation type="submission" date="2023-03" db="EMBL/GenBank/DDBJ databases">
        <title>Actinorhabdospora filicis NBRC 111898.</title>
        <authorList>
            <person name="Ichikawa N."/>
            <person name="Sato H."/>
            <person name="Tonouchi N."/>
        </authorList>
    </citation>
    <scope>NUCLEOTIDE SEQUENCE</scope>
    <source>
        <strain evidence="3">NBRC 111898</strain>
    </source>
</reference>
<evidence type="ECO:0000259" key="2">
    <source>
        <dbReference type="Pfam" id="PF00188"/>
    </source>
</evidence>
<feature type="compositionally biased region" description="Polar residues" evidence="1">
    <location>
        <begin position="38"/>
        <end position="47"/>
    </location>
</feature>
<dbReference type="SUPFAM" id="SSF55797">
    <property type="entry name" value="PR-1-like"/>
    <property type="match status" value="1"/>
</dbReference>
<dbReference type="InterPro" id="IPR035940">
    <property type="entry name" value="CAP_sf"/>
</dbReference>
<organism evidence="3 4">
    <name type="scientific">Actinorhabdospora filicis</name>
    <dbReference type="NCBI Taxonomy" id="1785913"/>
    <lineage>
        <taxon>Bacteria</taxon>
        <taxon>Bacillati</taxon>
        <taxon>Actinomycetota</taxon>
        <taxon>Actinomycetes</taxon>
        <taxon>Micromonosporales</taxon>
        <taxon>Micromonosporaceae</taxon>
        <taxon>Actinorhabdospora</taxon>
    </lineage>
</organism>
<comment type="caution">
    <text evidence="3">The sequence shown here is derived from an EMBL/GenBank/DDBJ whole genome shotgun (WGS) entry which is preliminary data.</text>
</comment>
<proteinExistence type="predicted"/>
<dbReference type="EMBL" id="BSTX01000002">
    <property type="protein sequence ID" value="GLZ78102.1"/>
    <property type="molecule type" value="Genomic_DNA"/>
</dbReference>
<dbReference type="Pfam" id="PF00188">
    <property type="entry name" value="CAP"/>
    <property type="match status" value="1"/>
</dbReference>
<dbReference type="PANTHER" id="PTHR31157:SF1">
    <property type="entry name" value="SCP DOMAIN-CONTAINING PROTEIN"/>
    <property type="match status" value="1"/>
</dbReference>